<keyword evidence="1" id="KW-0472">Membrane</keyword>
<organism evidence="2 3">
    <name type="scientific">Flavobacterium arcticum</name>
    <dbReference type="NCBI Taxonomy" id="1784713"/>
    <lineage>
        <taxon>Bacteria</taxon>
        <taxon>Pseudomonadati</taxon>
        <taxon>Bacteroidota</taxon>
        <taxon>Flavobacteriia</taxon>
        <taxon>Flavobacteriales</taxon>
        <taxon>Flavobacteriaceae</taxon>
        <taxon>Flavobacterium</taxon>
    </lineage>
</organism>
<keyword evidence="3" id="KW-1185">Reference proteome</keyword>
<dbReference type="KEGG" id="fat:DVK85_04770"/>
<feature type="transmembrane region" description="Helical" evidence="1">
    <location>
        <begin position="40"/>
        <end position="65"/>
    </location>
</feature>
<evidence type="ECO:0008006" key="4">
    <source>
        <dbReference type="Google" id="ProtNLM"/>
    </source>
</evidence>
<reference evidence="2 3" key="1">
    <citation type="submission" date="2018-07" db="EMBL/GenBank/DDBJ databases">
        <title>Complete genome sequence of Flavobacterium arcticum type strain SM1502T.</title>
        <authorList>
            <person name="Li Y."/>
            <person name="Li D.-D."/>
        </authorList>
    </citation>
    <scope>NUCLEOTIDE SEQUENCE [LARGE SCALE GENOMIC DNA]</scope>
    <source>
        <strain evidence="2 3">SM1502</strain>
    </source>
</reference>
<dbReference type="AlphaFoldDB" id="A0A345HAG8"/>
<sequence length="133" mass="15045">MEILNLTDHVYLRLFNFVFVLYGVNLTIKQNYKDHINGYLTNLSSAFLTAFVSLVIGIFSFIAYANYKGGEVYIDEHAKGYIFGGDPSIPQFAMGLLLEGMAASVIVSFTLMQIWKNKIERIDTVDDLAHNEH</sequence>
<evidence type="ECO:0000313" key="2">
    <source>
        <dbReference type="EMBL" id="AXG73578.1"/>
    </source>
</evidence>
<feature type="transmembrane region" description="Helical" evidence="1">
    <location>
        <begin position="12"/>
        <end position="28"/>
    </location>
</feature>
<evidence type="ECO:0000256" key="1">
    <source>
        <dbReference type="SAM" id="Phobius"/>
    </source>
</evidence>
<gene>
    <name evidence="2" type="ORF">DVK85_04770</name>
</gene>
<dbReference type="EMBL" id="CP031188">
    <property type="protein sequence ID" value="AXG73578.1"/>
    <property type="molecule type" value="Genomic_DNA"/>
</dbReference>
<proteinExistence type="predicted"/>
<dbReference type="Proteomes" id="UP000253951">
    <property type="component" value="Chromosome"/>
</dbReference>
<name>A0A345HAG8_9FLAO</name>
<evidence type="ECO:0000313" key="3">
    <source>
        <dbReference type="Proteomes" id="UP000253951"/>
    </source>
</evidence>
<protein>
    <recommendedName>
        <fullName evidence="4">DUF4199 domain-containing protein</fullName>
    </recommendedName>
</protein>
<feature type="transmembrane region" description="Helical" evidence="1">
    <location>
        <begin position="92"/>
        <end position="112"/>
    </location>
</feature>
<keyword evidence="1" id="KW-0812">Transmembrane</keyword>
<keyword evidence="1" id="KW-1133">Transmembrane helix</keyword>
<accession>A0A345HAG8</accession>